<name>A0A2J7PEG4_9NEOP</name>
<evidence type="ECO:0000313" key="1">
    <source>
        <dbReference type="EMBL" id="PNF14731.1"/>
    </source>
</evidence>
<comment type="caution">
    <text evidence="1">The sequence shown here is derived from an EMBL/GenBank/DDBJ whole genome shotgun (WGS) entry which is preliminary data.</text>
</comment>
<reference evidence="1 2" key="1">
    <citation type="submission" date="2017-12" db="EMBL/GenBank/DDBJ databases">
        <title>Hemimetabolous genomes reveal molecular basis of termite eusociality.</title>
        <authorList>
            <person name="Harrison M.C."/>
            <person name="Jongepier E."/>
            <person name="Robertson H.M."/>
            <person name="Arning N."/>
            <person name="Bitard-Feildel T."/>
            <person name="Chao H."/>
            <person name="Childers C.P."/>
            <person name="Dinh H."/>
            <person name="Doddapaneni H."/>
            <person name="Dugan S."/>
            <person name="Gowin J."/>
            <person name="Greiner C."/>
            <person name="Han Y."/>
            <person name="Hu H."/>
            <person name="Hughes D.S.T."/>
            <person name="Huylmans A.-K."/>
            <person name="Kemena C."/>
            <person name="Kremer L.P.M."/>
            <person name="Lee S.L."/>
            <person name="Lopez-Ezquerra A."/>
            <person name="Mallet L."/>
            <person name="Monroy-Kuhn J.M."/>
            <person name="Moser A."/>
            <person name="Murali S.C."/>
            <person name="Muzny D.M."/>
            <person name="Otani S."/>
            <person name="Piulachs M.-D."/>
            <person name="Poelchau M."/>
            <person name="Qu J."/>
            <person name="Schaub F."/>
            <person name="Wada-Katsumata A."/>
            <person name="Worley K.C."/>
            <person name="Xie Q."/>
            <person name="Ylla G."/>
            <person name="Poulsen M."/>
            <person name="Gibbs R.A."/>
            <person name="Schal C."/>
            <person name="Richards S."/>
            <person name="Belles X."/>
            <person name="Korb J."/>
            <person name="Bornberg-Bauer E."/>
        </authorList>
    </citation>
    <scope>NUCLEOTIDE SEQUENCE [LARGE SCALE GENOMIC DNA]</scope>
    <source>
        <tissue evidence="1">Whole body</tissue>
    </source>
</reference>
<dbReference type="Proteomes" id="UP000235965">
    <property type="component" value="Unassembled WGS sequence"/>
</dbReference>
<accession>A0A2J7PEG4</accession>
<dbReference type="EMBL" id="NEVH01026096">
    <property type="protein sequence ID" value="PNF14731.1"/>
    <property type="molecule type" value="Genomic_DNA"/>
</dbReference>
<gene>
    <name evidence="1" type="ORF">B7P43_G08928</name>
</gene>
<organism evidence="1 2">
    <name type="scientific">Cryptotermes secundus</name>
    <dbReference type="NCBI Taxonomy" id="105785"/>
    <lineage>
        <taxon>Eukaryota</taxon>
        <taxon>Metazoa</taxon>
        <taxon>Ecdysozoa</taxon>
        <taxon>Arthropoda</taxon>
        <taxon>Hexapoda</taxon>
        <taxon>Insecta</taxon>
        <taxon>Pterygota</taxon>
        <taxon>Neoptera</taxon>
        <taxon>Polyneoptera</taxon>
        <taxon>Dictyoptera</taxon>
        <taxon>Blattodea</taxon>
        <taxon>Blattoidea</taxon>
        <taxon>Termitoidae</taxon>
        <taxon>Kalotermitidae</taxon>
        <taxon>Cryptotermitinae</taxon>
        <taxon>Cryptotermes</taxon>
    </lineage>
</organism>
<keyword evidence="2" id="KW-1185">Reference proteome</keyword>
<sequence>MWSALSLTRGWCLSFTIASDPRQRILGSESRGTRDHIFLSQIRYFPFRRLIRLEGSRWRYSTSPPHGIVRRLTG</sequence>
<dbReference type="InParanoid" id="A0A2J7PEG4"/>
<proteinExistence type="predicted"/>
<dbReference type="AlphaFoldDB" id="A0A2J7PEG4"/>
<protein>
    <submittedName>
        <fullName evidence="1">Uncharacterized protein</fullName>
    </submittedName>
</protein>
<evidence type="ECO:0000313" key="2">
    <source>
        <dbReference type="Proteomes" id="UP000235965"/>
    </source>
</evidence>